<feature type="transmembrane region" description="Helical" evidence="2">
    <location>
        <begin position="80"/>
        <end position="105"/>
    </location>
</feature>
<dbReference type="EMBL" id="FUYG01000003">
    <property type="protein sequence ID" value="SKA91037.1"/>
    <property type="molecule type" value="Genomic_DNA"/>
</dbReference>
<evidence type="ECO:0000256" key="1">
    <source>
        <dbReference type="SAM" id="MobiDB-lite"/>
    </source>
</evidence>
<gene>
    <name evidence="3" type="ORF">SAMN06295879_1419</name>
</gene>
<proteinExistence type="predicted"/>
<feature type="compositionally biased region" description="Pro residues" evidence="1">
    <location>
        <begin position="7"/>
        <end position="37"/>
    </location>
</feature>
<evidence type="ECO:0000256" key="2">
    <source>
        <dbReference type="SAM" id="Phobius"/>
    </source>
</evidence>
<dbReference type="RefSeq" id="WP_078713872.1">
    <property type="nucleotide sequence ID" value="NZ_FUYG01000003.1"/>
</dbReference>
<evidence type="ECO:0000313" key="3">
    <source>
        <dbReference type="EMBL" id="SKA91037.1"/>
    </source>
</evidence>
<protein>
    <recommendedName>
        <fullName evidence="5">DUF4878 domain-containing protein</fullName>
    </recommendedName>
</protein>
<accession>A0A1T4XND5</accession>
<keyword evidence="2" id="KW-0472">Membrane</keyword>
<name>A0A1T4XND5_9MICO</name>
<keyword evidence="2" id="KW-1133">Transmembrane helix</keyword>
<dbReference type="Proteomes" id="UP000189735">
    <property type="component" value="Unassembled WGS sequence"/>
</dbReference>
<feature type="region of interest" description="Disordered" evidence="1">
    <location>
        <begin position="1"/>
        <end position="75"/>
    </location>
</feature>
<sequence length="405" mass="41242">MSDNNLPPVPQGASPLPPVPPVPPAPSAPVPPVPPVQSYPGVPQFQPQPPQFTQPQPQFTQAQPPQFQPQPGARKSRKGLIVGISIAAAVLILGGGGLAVAGASISSSVAPDAQVKEFLQDLVDGRAEAALEVMGEKPSGLLTDEAYNASANHITDFTVGKAKTTGDTSIVTAKITQGGTSYTQEFELAKAGKTFVVFDTWQLQSLPLGVVDVQVQGPTGLAAQVDGNAIDEADGSSLRAFPGDYEVSVVDDSDLFDAEPATANVVGLSDDAAGSVATAAVTTTLTEAGTAAARSAVDAYVDGCVAQQSLAPTGCGFGARAQDGVSYSNIRWTLTVRPTYSVGDWAGNGWAVTTETAGTLDVVADSVDSAGRSGQSGTTLSNYRPVGTVSVVDGALTFSSSVLPF</sequence>
<dbReference type="AlphaFoldDB" id="A0A1T4XND5"/>
<evidence type="ECO:0000313" key="4">
    <source>
        <dbReference type="Proteomes" id="UP000189735"/>
    </source>
</evidence>
<reference evidence="4" key="1">
    <citation type="submission" date="2017-02" db="EMBL/GenBank/DDBJ databases">
        <authorList>
            <person name="Varghese N."/>
            <person name="Submissions S."/>
        </authorList>
    </citation>
    <scope>NUCLEOTIDE SEQUENCE [LARGE SCALE GENOMIC DNA]</scope>
    <source>
        <strain evidence="4">VKM Ac-2052</strain>
    </source>
</reference>
<keyword evidence="2" id="KW-0812">Transmembrane</keyword>
<feature type="compositionally biased region" description="Low complexity" evidence="1">
    <location>
        <begin position="53"/>
        <end position="71"/>
    </location>
</feature>
<evidence type="ECO:0008006" key="5">
    <source>
        <dbReference type="Google" id="ProtNLM"/>
    </source>
</evidence>
<organism evidence="3 4">
    <name type="scientific">Agreia bicolorata</name>
    <dbReference type="NCBI Taxonomy" id="110935"/>
    <lineage>
        <taxon>Bacteria</taxon>
        <taxon>Bacillati</taxon>
        <taxon>Actinomycetota</taxon>
        <taxon>Actinomycetes</taxon>
        <taxon>Micrococcales</taxon>
        <taxon>Microbacteriaceae</taxon>
        <taxon>Agreia</taxon>
    </lineage>
</organism>